<evidence type="ECO:0000256" key="4">
    <source>
        <dbReference type="ARBA" id="ARBA00022692"/>
    </source>
</evidence>
<evidence type="ECO:0000313" key="9">
    <source>
        <dbReference type="Proteomes" id="UP000035265"/>
    </source>
</evidence>
<proteinExistence type="inferred from homology"/>
<feature type="transmembrane region" description="Helical" evidence="7">
    <location>
        <begin position="106"/>
        <end position="125"/>
    </location>
</feature>
<evidence type="ECO:0000313" key="8">
    <source>
        <dbReference type="EMBL" id="KLN35158.1"/>
    </source>
</evidence>
<feature type="transmembrane region" description="Helical" evidence="7">
    <location>
        <begin position="40"/>
        <end position="61"/>
    </location>
</feature>
<keyword evidence="6 7" id="KW-0472">Membrane</keyword>
<feature type="transmembrane region" description="Helical" evidence="7">
    <location>
        <begin position="372"/>
        <end position="392"/>
    </location>
</feature>
<name>A0A0H2KPQ5_9MICO</name>
<keyword evidence="5 7" id="KW-1133">Transmembrane helix</keyword>
<evidence type="ECO:0000256" key="5">
    <source>
        <dbReference type="ARBA" id="ARBA00022989"/>
    </source>
</evidence>
<feature type="transmembrane region" description="Helical" evidence="7">
    <location>
        <begin position="467"/>
        <end position="485"/>
    </location>
</feature>
<dbReference type="GO" id="GO:0012505">
    <property type="term" value="C:endomembrane system"/>
    <property type="evidence" value="ECO:0007669"/>
    <property type="project" value="UniProtKB-SubCell"/>
</dbReference>
<protein>
    <submittedName>
        <fullName evidence="8">Permease</fullName>
    </submittedName>
</protein>
<sequence length="491" mass="50391">MSTPTSVREDEQAPPPASGAIDRFFKITERGSTIGTEIRGGLVTFFAMAYIIVLNPLIIGTVQDGTGQFLGGGDAPDFGKIAAATALVAGVMTIAMGVFANFPLGLAAGLGLNAVVAYSIASLPGVTWADAMGLVVIEGLIILLLVLTGFREAVFRAVPVELKTAISVGIGLFIALIGLVNAGFVTAGSGTLLALGNLGTWPILVFVVGLVLTIVLWVRKVKGALLVAILTATALAVVLENTLHIGAKAPDGSNPNGFNLNAPTFDGVVQVPDFGLLGQFSLLGSFQNIATVTVILLVFSLLLADFFDTMGTMVAVGAEARLNDAEGVPPRSRAILVVDSLAAAAGGAGSVSSNTSFVESTTGAGEGARTGLASVVTGVAFLLATFLSPLVALVPYEAAAPALVFVGFLMMTQIAGISWKNVEIAIPAFLTIIVMPFTYSIADGIGAGFLAFVVIKLALGKIRAIHPLMWVASAMFLVYFLLGPIREALGL</sequence>
<comment type="similarity">
    <text evidence="2">Belongs to the nucleobase:cation symporter-2 (NCS2) (TC 2.A.40) family. Azg-like subfamily.</text>
</comment>
<evidence type="ECO:0000256" key="6">
    <source>
        <dbReference type="ARBA" id="ARBA00023136"/>
    </source>
</evidence>
<dbReference type="GO" id="GO:0005345">
    <property type="term" value="F:purine nucleobase transmembrane transporter activity"/>
    <property type="evidence" value="ECO:0007669"/>
    <property type="project" value="TreeGrafter"/>
</dbReference>
<organism evidence="8 9">
    <name type="scientific">Cellulosimicrobium funkei</name>
    <dbReference type="NCBI Taxonomy" id="264251"/>
    <lineage>
        <taxon>Bacteria</taxon>
        <taxon>Bacillati</taxon>
        <taxon>Actinomycetota</taxon>
        <taxon>Actinomycetes</taxon>
        <taxon>Micrococcales</taxon>
        <taxon>Promicromonosporaceae</taxon>
        <taxon>Cellulosimicrobium</taxon>
    </lineage>
</organism>
<feature type="transmembrane region" description="Helical" evidence="7">
    <location>
        <begin position="199"/>
        <end position="218"/>
    </location>
</feature>
<dbReference type="PATRIC" id="fig|264251.5.peg.1709"/>
<dbReference type="STRING" id="264251.FB00_08405"/>
<feature type="transmembrane region" description="Helical" evidence="7">
    <location>
        <begin position="225"/>
        <end position="247"/>
    </location>
</feature>
<dbReference type="AlphaFoldDB" id="A0A0H2KPQ5"/>
<dbReference type="Proteomes" id="UP000035265">
    <property type="component" value="Unassembled WGS sequence"/>
</dbReference>
<dbReference type="EMBL" id="JNBQ01000006">
    <property type="protein sequence ID" value="KLN35158.1"/>
    <property type="molecule type" value="Genomic_DNA"/>
</dbReference>
<accession>A0A0H2KPQ5</accession>
<evidence type="ECO:0000256" key="7">
    <source>
        <dbReference type="SAM" id="Phobius"/>
    </source>
</evidence>
<evidence type="ECO:0000256" key="1">
    <source>
        <dbReference type="ARBA" id="ARBA00004127"/>
    </source>
</evidence>
<keyword evidence="4 7" id="KW-0812">Transmembrane</keyword>
<evidence type="ECO:0000256" key="3">
    <source>
        <dbReference type="ARBA" id="ARBA00022448"/>
    </source>
</evidence>
<dbReference type="InterPro" id="IPR006043">
    <property type="entry name" value="NCS2"/>
</dbReference>
<dbReference type="PANTHER" id="PTHR43337">
    <property type="entry name" value="XANTHINE/URACIL PERMEASE C887.17-RELATED"/>
    <property type="match status" value="1"/>
</dbReference>
<feature type="transmembrane region" description="Helical" evidence="7">
    <location>
        <begin position="162"/>
        <end position="187"/>
    </location>
</feature>
<dbReference type="InterPro" id="IPR045018">
    <property type="entry name" value="Azg-like"/>
</dbReference>
<feature type="transmembrane region" description="Helical" evidence="7">
    <location>
        <begin position="429"/>
        <end position="455"/>
    </location>
</feature>
<gene>
    <name evidence="8" type="ORF">FB00_08405</name>
</gene>
<reference evidence="8 9" key="1">
    <citation type="submission" date="2014-05" db="EMBL/GenBank/DDBJ databases">
        <title>Cellulosimicrobium funkei U11 genome.</title>
        <authorList>
            <person name="Hu C."/>
            <person name="Gong Y."/>
            <person name="Wan W."/>
            <person name="Jiang M."/>
        </authorList>
    </citation>
    <scope>NUCLEOTIDE SEQUENCE [LARGE SCALE GENOMIC DNA]</scope>
    <source>
        <strain evidence="8 9">U11</strain>
    </source>
</reference>
<feature type="transmembrane region" description="Helical" evidence="7">
    <location>
        <begin position="81"/>
        <end position="99"/>
    </location>
</feature>
<comment type="subcellular location">
    <subcellularLocation>
        <location evidence="1">Endomembrane system</location>
        <topology evidence="1">Multi-pass membrane protein</topology>
    </subcellularLocation>
</comment>
<keyword evidence="9" id="KW-1185">Reference proteome</keyword>
<feature type="transmembrane region" description="Helical" evidence="7">
    <location>
        <begin position="286"/>
        <end position="304"/>
    </location>
</feature>
<dbReference type="RefSeq" id="WP_047232423.1">
    <property type="nucleotide sequence ID" value="NZ_JNBQ01000006.1"/>
</dbReference>
<dbReference type="PANTHER" id="PTHR43337:SF1">
    <property type="entry name" value="XANTHINE_URACIL PERMEASE C887.17-RELATED"/>
    <property type="match status" value="1"/>
</dbReference>
<dbReference type="GO" id="GO:0005886">
    <property type="term" value="C:plasma membrane"/>
    <property type="evidence" value="ECO:0007669"/>
    <property type="project" value="TreeGrafter"/>
</dbReference>
<feature type="transmembrane region" description="Helical" evidence="7">
    <location>
        <begin position="398"/>
        <end position="417"/>
    </location>
</feature>
<feature type="transmembrane region" description="Helical" evidence="7">
    <location>
        <begin position="131"/>
        <end position="150"/>
    </location>
</feature>
<dbReference type="Pfam" id="PF00860">
    <property type="entry name" value="Xan_ur_permease"/>
    <property type="match status" value="1"/>
</dbReference>
<keyword evidence="3" id="KW-0813">Transport</keyword>
<evidence type="ECO:0000256" key="2">
    <source>
        <dbReference type="ARBA" id="ARBA00005697"/>
    </source>
</evidence>
<comment type="caution">
    <text evidence="8">The sequence shown here is derived from an EMBL/GenBank/DDBJ whole genome shotgun (WGS) entry which is preliminary data.</text>
</comment>